<dbReference type="GO" id="GO:0016779">
    <property type="term" value="F:nucleotidyltransferase activity"/>
    <property type="evidence" value="ECO:0007669"/>
    <property type="project" value="UniProtKB-KW"/>
</dbReference>
<comment type="similarity">
    <text evidence="9">Belongs to the tRNA nucleotidyltransferase/poly(A) polymerase family.</text>
</comment>
<dbReference type="CDD" id="cd05398">
    <property type="entry name" value="NT_ClassII-CCAase"/>
    <property type="match status" value="1"/>
</dbReference>
<dbReference type="InterPro" id="IPR032828">
    <property type="entry name" value="PolyA_RNA-bd"/>
</dbReference>
<evidence type="ECO:0000259" key="12">
    <source>
        <dbReference type="Pfam" id="PF13735"/>
    </source>
</evidence>
<dbReference type="AlphaFoldDB" id="A0AA45WP14"/>
<dbReference type="RefSeq" id="WP_102992299.1">
    <property type="nucleotide sequence ID" value="NZ_FXTU01000003.1"/>
</dbReference>
<keyword evidence="14" id="KW-1185">Reference proteome</keyword>
<organism evidence="13 14">
    <name type="scientific">Laceyella tengchongensis</name>
    <dbReference type="NCBI Taxonomy" id="574699"/>
    <lineage>
        <taxon>Bacteria</taxon>
        <taxon>Bacillati</taxon>
        <taxon>Bacillota</taxon>
        <taxon>Bacilli</taxon>
        <taxon>Bacillales</taxon>
        <taxon>Thermoactinomycetaceae</taxon>
        <taxon>Laceyella</taxon>
    </lineage>
</organism>
<feature type="domain" description="CCA-adding enzyme C-terminal" evidence="12">
    <location>
        <begin position="250"/>
        <end position="397"/>
    </location>
</feature>
<dbReference type="PANTHER" id="PTHR46173">
    <property type="entry name" value="CCA TRNA NUCLEOTIDYLTRANSFERASE 1, MITOCHONDRIAL"/>
    <property type="match status" value="1"/>
</dbReference>
<dbReference type="GO" id="GO:0046872">
    <property type="term" value="F:metal ion binding"/>
    <property type="evidence" value="ECO:0007669"/>
    <property type="project" value="UniProtKB-KW"/>
</dbReference>
<keyword evidence="6" id="KW-0547">Nucleotide-binding</keyword>
<name>A0AA45WP14_9BACL</name>
<keyword evidence="8 9" id="KW-0694">RNA-binding</keyword>
<keyword evidence="2 9" id="KW-0808">Transferase</keyword>
<evidence type="ECO:0000256" key="4">
    <source>
        <dbReference type="ARBA" id="ARBA00022695"/>
    </source>
</evidence>
<dbReference type="EMBL" id="FXTU01000003">
    <property type="protein sequence ID" value="SMP20223.1"/>
    <property type="molecule type" value="Genomic_DNA"/>
</dbReference>
<dbReference type="PROSITE" id="PS51257">
    <property type="entry name" value="PROKAR_LIPOPROTEIN"/>
    <property type="match status" value="1"/>
</dbReference>
<dbReference type="GO" id="GO:0000049">
    <property type="term" value="F:tRNA binding"/>
    <property type="evidence" value="ECO:0007669"/>
    <property type="project" value="TreeGrafter"/>
</dbReference>
<keyword evidence="4" id="KW-0548">Nucleotidyltransferase</keyword>
<dbReference type="Gene3D" id="1.10.3090.10">
    <property type="entry name" value="cca-adding enzyme, domain 2"/>
    <property type="match status" value="1"/>
</dbReference>
<dbReference type="Pfam" id="PF01743">
    <property type="entry name" value="PolyA_pol"/>
    <property type="match status" value="1"/>
</dbReference>
<evidence type="ECO:0000313" key="13">
    <source>
        <dbReference type="EMBL" id="SMP20223.1"/>
    </source>
</evidence>
<dbReference type="GO" id="GO:0008033">
    <property type="term" value="P:tRNA processing"/>
    <property type="evidence" value="ECO:0007669"/>
    <property type="project" value="UniProtKB-KW"/>
</dbReference>
<dbReference type="Pfam" id="PF12627">
    <property type="entry name" value="PolyA_pol_RNAbd"/>
    <property type="match status" value="1"/>
</dbReference>
<dbReference type="Proteomes" id="UP001157946">
    <property type="component" value="Unassembled WGS sequence"/>
</dbReference>
<evidence type="ECO:0000256" key="5">
    <source>
        <dbReference type="ARBA" id="ARBA00022723"/>
    </source>
</evidence>
<dbReference type="GO" id="GO:0000166">
    <property type="term" value="F:nucleotide binding"/>
    <property type="evidence" value="ECO:0007669"/>
    <property type="project" value="UniProtKB-KW"/>
</dbReference>
<reference evidence="13" key="1">
    <citation type="submission" date="2017-05" db="EMBL/GenBank/DDBJ databases">
        <authorList>
            <person name="Varghese N."/>
            <person name="Submissions S."/>
        </authorList>
    </citation>
    <scope>NUCLEOTIDE SEQUENCE</scope>
    <source>
        <strain evidence="13">DSM 45262</strain>
    </source>
</reference>
<dbReference type="Pfam" id="PF13735">
    <property type="entry name" value="tRNA_NucTran2_2"/>
    <property type="match status" value="1"/>
</dbReference>
<feature type="domain" description="Poly A polymerase head" evidence="10">
    <location>
        <begin position="22"/>
        <end position="142"/>
    </location>
</feature>
<dbReference type="InterPro" id="IPR032810">
    <property type="entry name" value="CCA-adding_enz_C"/>
</dbReference>
<dbReference type="SUPFAM" id="SSF81301">
    <property type="entry name" value="Nucleotidyltransferase"/>
    <property type="match status" value="1"/>
</dbReference>
<sequence length="408" mass="46551">MDERKQAALWVMEKLEQAGFAAYLVGGCVRDELMGRQPQDYDVATEARPEQVQAIFPRTAPTGLQHGTVTVVHNDLPIEVTTFRIEGEYADRRRPSQVAFVSSLKLDLARRDFTVNAMAKDRHGELIDYFSGMADLEAKVIRAVGDPMERFQEDALRMLRAARFVAQFGFSLDADARQAIVHLKQECRFLSVERVVSEMEKMWKATAPSAGLEILADTGLFAHLPPFCQWADGRQLAIEGLERFDWVRDRIVRWSYLLSLCKTDMDGLAARLDQLKLATRDKEAISVCMQLGLTWQRQTDEEWKRRLYRFGLDALQRAGQLAHLLELRRPEDPDETKLEAWWQAMPVKHTRELAVSGTDLIRQTGRQAGPWVGRTLAYLAEQAALQRIPNEREALLKEGCQFGAKYTQ</sequence>
<evidence type="ECO:0000259" key="11">
    <source>
        <dbReference type="Pfam" id="PF12627"/>
    </source>
</evidence>
<dbReference type="InterPro" id="IPR002646">
    <property type="entry name" value="PolA_pol_head_dom"/>
</dbReference>
<accession>A0AA45WP14</accession>
<comment type="caution">
    <text evidence="13">The sequence shown here is derived from an EMBL/GenBank/DDBJ whole genome shotgun (WGS) entry which is preliminary data.</text>
</comment>
<dbReference type="Gene3D" id="3.30.460.10">
    <property type="entry name" value="Beta Polymerase, domain 2"/>
    <property type="match status" value="1"/>
</dbReference>
<evidence type="ECO:0000259" key="10">
    <source>
        <dbReference type="Pfam" id="PF01743"/>
    </source>
</evidence>
<keyword evidence="3" id="KW-0819">tRNA processing</keyword>
<comment type="cofactor">
    <cofactor evidence="1">
        <name>Mg(2+)</name>
        <dbReference type="ChEBI" id="CHEBI:18420"/>
    </cofactor>
</comment>
<keyword evidence="7" id="KW-0460">Magnesium</keyword>
<feature type="domain" description="tRNA nucleotidyltransferase/poly(A) polymerase RNA and SrmB- binding" evidence="11">
    <location>
        <begin position="169"/>
        <end position="226"/>
    </location>
</feature>
<protein>
    <submittedName>
        <fullName evidence="13">tRNA nucleotidyltransferase (CCA-adding enzyme)</fullName>
    </submittedName>
</protein>
<keyword evidence="5" id="KW-0479">Metal-binding</keyword>
<dbReference type="InterPro" id="IPR050264">
    <property type="entry name" value="Bact_CCA-adding_enz_type3_sf"/>
</dbReference>
<evidence type="ECO:0000256" key="9">
    <source>
        <dbReference type="RuleBase" id="RU003953"/>
    </source>
</evidence>
<evidence type="ECO:0000256" key="2">
    <source>
        <dbReference type="ARBA" id="ARBA00022679"/>
    </source>
</evidence>
<dbReference type="NCBIfam" id="NF009814">
    <property type="entry name" value="PRK13299.1"/>
    <property type="match status" value="1"/>
</dbReference>
<evidence type="ECO:0000256" key="7">
    <source>
        <dbReference type="ARBA" id="ARBA00022842"/>
    </source>
</evidence>
<proteinExistence type="inferred from homology"/>
<gene>
    <name evidence="13" type="ORF">SAMN06265361_103368</name>
</gene>
<dbReference type="Gene3D" id="1.10.246.80">
    <property type="match status" value="1"/>
</dbReference>
<evidence type="ECO:0000256" key="3">
    <source>
        <dbReference type="ARBA" id="ARBA00022694"/>
    </source>
</evidence>
<dbReference type="PANTHER" id="PTHR46173:SF1">
    <property type="entry name" value="CCA TRNA NUCLEOTIDYLTRANSFERASE 1, MITOCHONDRIAL"/>
    <property type="match status" value="1"/>
</dbReference>
<dbReference type="InterPro" id="IPR043519">
    <property type="entry name" value="NT_sf"/>
</dbReference>
<evidence type="ECO:0000256" key="1">
    <source>
        <dbReference type="ARBA" id="ARBA00001946"/>
    </source>
</evidence>
<evidence type="ECO:0000313" key="14">
    <source>
        <dbReference type="Proteomes" id="UP001157946"/>
    </source>
</evidence>
<evidence type="ECO:0000256" key="8">
    <source>
        <dbReference type="ARBA" id="ARBA00022884"/>
    </source>
</evidence>
<evidence type="ECO:0000256" key="6">
    <source>
        <dbReference type="ARBA" id="ARBA00022741"/>
    </source>
</evidence>
<dbReference type="SUPFAM" id="SSF81891">
    <property type="entry name" value="Poly A polymerase C-terminal region-like"/>
    <property type="match status" value="1"/>
</dbReference>